<feature type="transmembrane region" description="Helical" evidence="5">
    <location>
        <begin position="17"/>
        <end position="43"/>
    </location>
</feature>
<dbReference type="GO" id="GO:0016020">
    <property type="term" value="C:membrane"/>
    <property type="evidence" value="ECO:0007669"/>
    <property type="project" value="UniProtKB-SubCell"/>
</dbReference>
<keyword evidence="3 5" id="KW-1133">Transmembrane helix</keyword>
<dbReference type="GO" id="GO:0016491">
    <property type="term" value="F:oxidoreductase activity"/>
    <property type="evidence" value="ECO:0007669"/>
    <property type="project" value="InterPro"/>
</dbReference>
<name>A0A0G4G417_9ALVE</name>
<dbReference type="GO" id="GO:0008610">
    <property type="term" value="P:lipid biosynthetic process"/>
    <property type="evidence" value="ECO:0007669"/>
    <property type="project" value="InterPro"/>
</dbReference>
<dbReference type="InterPro" id="IPR050307">
    <property type="entry name" value="Sterol_Desaturase_Related"/>
</dbReference>
<protein>
    <recommendedName>
        <fullName evidence="6">Fatty acid hydroxylase domain-containing protein</fullName>
    </recommendedName>
</protein>
<evidence type="ECO:0000256" key="4">
    <source>
        <dbReference type="ARBA" id="ARBA00023136"/>
    </source>
</evidence>
<dbReference type="InterPro" id="IPR006694">
    <property type="entry name" value="Fatty_acid_hydroxylase"/>
</dbReference>
<evidence type="ECO:0000259" key="6">
    <source>
        <dbReference type="Pfam" id="PF04116"/>
    </source>
</evidence>
<evidence type="ECO:0000256" key="2">
    <source>
        <dbReference type="ARBA" id="ARBA00022692"/>
    </source>
</evidence>
<dbReference type="EMBL" id="CDMZ01000847">
    <property type="protein sequence ID" value="CEM22634.1"/>
    <property type="molecule type" value="Genomic_DNA"/>
</dbReference>
<proteinExistence type="predicted"/>
<evidence type="ECO:0000256" key="3">
    <source>
        <dbReference type="ARBA" id="ARBA00022989"/>
    </source>
</evidence>
<keyword evidence="4 5" id="KW-0472">Membrane</keyword>
<organism evidence="7">
    <name type="scientific">Chromera velia CCMP2878</name>
    <dbReference type="NCBI Taxonomy" id="1169474"/>
    <lineage>
        <taxon>Eukaryota</taxon>
        <taxon>Sar</taxon>
        <taxon>Alveolata</taxon>
        <taxon>Colpodellida</taxon>
        <taxon>Chromeraceae</taxon>
        <taxon>Chromera</taxon>
    </lineage>
</organism>
<evidence type="ECO:0000256" key="1">
    <source>
        <dbReference type="ARBA" id="ARBA00004370"/>
    </source>
</evidence>
<accession>A0A0G4G417</accession>
<dbReference type="AlphaFoldDB" id="A0A0G4G417"/>
<dbReference type="GO" id="GO:0005506">
    <property type="term" value="F:iron ion binding"/>
    <property type="evidence" value="ECO:0007669"/>
    <property type="project" value="InterPro"/>
</dbReference>
<reference evidence="7" key="1">
    <citation type="submission" date="2014-11" db="EMBL/GenBank/DDBJ databases">
        <authorList>
            <person name="Otto D Thomas"/>
            <person name="Naeem Raeece"/>
        </authorList>
    </citation>
    <scope>NUCLEOTIDE SEQUENCE</scope>
</reference>
<dbReference type="VEuPathDB" id="CryptoDB:Cvel_20028"/>
<evidence type="ECO:0000256" key="5">
    <source>
        <dbReference type="SAM" id="Phobius"/>
    </source>
</evidence>
<feature type="transmembrane region" description="Helical" evidence="5">
    <location>
        <begin position="200"/>
        <end position="220"/>
    </location>
</feature>
<sequence length="372" mass="43346">MVLCYAFDSGLLPDSFLALYLATTFLGIFNVGLFSQLSFHFLYKKATFIKWQYKSNAEFPKAKLVRHEAVRTIQGIFFSAIFPALAIYLAKKKAGGYGASDSDQGADSFLESKVLPKFQGYCGIDSSGEGMIRHLAEMLFIILVTDVYEWLYHNLGHELDFLWRFHTHHHKFFNPTPWAVIADEPPDQIMRSLPLLVLPFVFRMNVDVLFFTFAAFFYVYGIYLHSGYECDWIVRSDNPVVNTSFQHYMHHYAGGRKHACHTGFFFKFEDWVVGSYYKGDLTMEAQRPYYAINCRKGGKRKYADWERVAKKFPNYSVMYDWRFWLGEIGVKRYEEYFDREEVSVVDLTKAGGYSKEKEIDRVRKHVEGAVVE</sequence>
<dbReference type="Pfam" id="PF04116">
    <property type="entry name" value="FA_hydroxylase"/>
    <property type="match status" value="1"/>
</dbReference>
<feature type="domain" description="Fatty acid hydroxylase" evidence="6">
    <location>
        <begin position="139"/>
        <end position="274"/>
    </location>
</feature>
<evidence type="ECO:0000313" key="7">
    <source>
        <dbReference type="EMBL" id="CEM22634.1"/>
    </source>
</evidence>
<dbReference type="PANTHER" id="PTHR11863">
    <property type="entry name" value="STEROL DESATURASE"/>
    <property type="match status" value="1"/>
</dbReference>
<keyword evidence="2 5" id="KW-0812">Transmembrane</keyword>
<feature type="transmembrane region" description="Helical" evidence="5">
    <location>
        <begin position="69"/>
        <end position="90"/>
    </location>
</feature>
<comment type="subcellular location">
    <subcellularLocation>
        <location evidence="1">Membrane</location>
    </subcellularLocation>
</comment>
<gene>
    <name evidence="7" type="ORF">Cvel_20028</name>
</gene>